<dbReference type="EMBL" id="JAHHGZ010000017">
    <property type="protein sequence ID" value="MBW4668988.1"/>
    <property type="molecule type" value="Genomic_DNA"/>
</dbReference>
<sequence length="228" mass="25691">MQLLNPKTNKRNILPIFAVATFALHLLTFLVLMFHWSLLRQLGGKLPQSFVQLADGRAIAVNSQDYLERHPQTIRRMVGETMTLMFTLSEKQPQETVWQISSELLADNVLTTFKSEVSQINSQDATAKNAETLLVLRSISQPEKIGDGQWQVEILGDRLIFTATDKNGTKIPFNKKIFVRATDKPKIVLPDAPTPLHLAAYRLGEAKLEIYNLCDIKDKSCSQSEALK</sequence>
<gene>
    <name evidence="2" type="ORF">KME60_16575</name>
</gene>
<evidence type="ECO:0000256" key="1">
    <source>
        <dbReference type="SAM" id="Phobius"/>
    </source>
</evidence>
<evidence type="ECO:0000313" key="2">
    <source>
        <dbReference type="EMBL" id="MBW4668988.1"/>
    </source>
</evidence>
<dbReference type="AlphaFoldDB" id="A0A951QNF1"/>
<name>A0A951QNF1_9CYAN</name>
<keyword evidence="1" id="KW-0472">Membrane</keyword>
<keyword evidence="1" id="KW-0812">Transmembrane</keyword>
<reference evidence="2" key="2">
    <citation type="journal article" date="2022" name="Microbiol. Resour. Announc.">
        <title>Metagenome Sequencing to Explore Phylogenomics of Terrestrial Cyanobacteria.</title>
        <authorList>
            <person name="Ward R.D."/>
            <person name="Stajich J.E."/>
            <person name="Johansen J.R."/>
            <person name="Huntemann M."/>
            <person name="Clum A."/>
            <person name="Foster B."/>
            <person name="Foster B."/>
            <person name="Roux S."/>
            <person name="Palaniappan K."/>
            <person name="Varghese N."/>
            <person name="Mukherjee S."/>
            <person name="Reddy T.B.K."/>
            <person name="Daum C."/>
            <person name="Copeland A."/>
            <person name="Chen I.A."/>
            <person name="Ivanova N.N."/>
            <person name="Kyrpides N.C."/>
            <person name="Shapiro N."/>
            <person name="Eloe-Fadrosh E.A."/>
            <person name="Pietrasiak N."/>
        </authorList>
    </citation>
    <scope>NUCLEOTIDE SEQUENCE</scope>
    <source>
        <strain evidence="2">GSE-NOS-MK-12-04C</strain>
    </source>
</reference>
<accession>A0A951QNF1</accession>
<reference evidence="2" key="1">
    <citation type="submission" date="2021-05" db="EMBL/GenBank/DDBJ databases">
        <authorList>
            <person name="Pietrasiak N."/>
            <person name="Ward R."/>
            <person name="Stajich J.E."/>
            <person name="Kurbessoian T."/>
        </authorList>
    </citation>
    <scope>NUCLEOTIDE SEQUENCE</scope>
    <source>
        <strain evidence="2">GSE-NOS-MK-12-04C</strain>
    </source>
</reference>
<organism evidence="2 3">
    <name type="scientific">Cyanomargarita calcarea GSE-NOS-MK-12-04C</name>
    <dbReference type="NCBI Taxonomy" id="2839659"/>
    <lineage>
        <taxon>Bacteria</taxon>
        <taxon>Bacillati</taxon>
        <taxon>Cyanobacteriota</taxon>
        <taxon>Cyanophyceae</taxon>
        <taxon>Nostocales</taxon>
        <taxon>Cyanomargaritaceae</taxon>
        <taxon>Cyanomargarita</taxon>
    </lineage>
</organism>
<dbReference type="Proteomes" id="UP000729701">
    <property type="component" value="Unassembled WGS sequence"/>
</dbReference>
<evidence type="ECO:0000313" key="3">
    <source>
        <dbReference type="Proteomes" id="UP000729701"/>
    </source>
</evidence>
<proteinExistence type="predicted"/>
<feature type="transmembrane region" description="Helical" evidence="1">
    <location>
        <begin position="12"/>
        <end position="36"/>
    </location>
</feature>
<protein>
    <submittedName>
        <fullName evidence="2">Uncharacterized protein</fullName>
    </submittedName>
</protein>
<comment type="caution">
    <text evidence="2">The sequence shown here is derived from an EMBL/GenBank/DDBJ whole genome shotgun (WGS) entry which is preliminary data.</text>
</comment>
<keyword evidence="1" id="KW-1133">Transmembrane helix</keyword>